<protein>
    <recommendedName>
        <fullName evidence="1">DUF4136 domain-containing protein</fullName>
    </recommendedName>
</protein>
<accession>A0ABP8CK94</accession>
<keyword evidence="3" id="KW-1185">Reference proteome</keyword>
<feature type="domain" description="DUF4136" evidence="1">
    <location>
        <begin position="20"/>
        <end position="170"/>
    </location>
</feature>
<proteinExistence type="predicted"/>
<dbReference type="Gene3D" id="3.30.160.670">
    <property type="match status" value="1"/>
</dbReference>
<comment type="caution">
    <text evidence="2">The sequence shown here is derived from an EMBL/GenBank/DDBJ whole genome shotgun (WGS) entry which is preliminary data.</text>
</comment>
<dbReference type="Proteomes" id="UP001501682">
    <property type="component" value="Unassembled WGS sequence"/>
</dbReference>
<dbReference type="Pfam" id="PF13590">
    <property type="entry name" value="DUF4136"/>
    <property type="match status" value="1"/>
</dbReference>
<dbReference type="EMBL" id="BAABCB010000002">
    <property type="protein sequence ID" value="GAA4240030.1"/>
    <property type="molecule type" value="Genomic_DNA"/>
</dbReference>
<gene>
    <name evidence="2" type="ORF">GCM10022292_00800</name>
</gene>
<dbReference type="RefSeq" id="WP_344711797.1">
    <property type="nucleotide sequence ID" value="NZ_BAABCB010000002.1"/>
</dbReference>
<name>A0ABP8CK94_9FLAO</name>
<reference evidence="3" key="1">
    <citation type="journal article" date="2019" name="Int. J. Syst. Evol. Microbiol.">
        <title>The Global Catalogue of Microorganisms (GCM) 10K type strain sequencing project: providing services to taxonomists for standard genome sequencing and annotation.</title>
        <authorList>
            <consortium name="The Broad Institute Genomics Platform"/>
            <consortium name="The Broad Institute Genome Sequencing Center for Infectious Disease"/>
            <person name="Wu L."/>
            <person name="Ma J."/>
        </authorList>
    </citation>
    <scope>NUCLEOTIDE SEQUENCE [LARGE SCALE GENOMIC DNA]</scope>
    <source>
        <strain evidence="3">JCM 17633</strain>
    </source>
</reference>
<evidence type="ECO:0000313" key="2">
    <source>
        <dbReference type="EMBL" id="GAA4240030.1"/>
    </source>
</evidence>
<evidence type="ECO:0000313" key="3">
    <source>
        <dbReference type="Proteomes" id="UP001501682"/>
    </source>
</evidence>
<dbReference type="InterPro" id="IPR025411">
    <property type="entry name" value="DUF4136"/>
</dbReference>
<sequence>MKKLTFLFIVFFITSCGTIVNYDYEKSTEFSNYKSYNYFDDMKTGLNELDTKRLIRAMDKKLKTMGLLKSDYPDFYIDIQSQDIQSRNQSNVGIGVGGGGGHVGGGVAIGIPVGMNKQTREIVIEFVDDSKTGMFWQAVSESSYNPNATPEKREAQFEALVEKIFASYPPKLEK</sequence>
<dbReference type="PROSITE" id="PS51257">
    <property type="entry name" value="PROKAR_LIPOPROTEIN"/>
    <property type="match status" value="1"/>
</dbReference>
<organism evidence="2 3">
    <name type="scientific">Winogradskyella damuponensis</name>
    <dbReference type="NCBI Taxonomy" id="943939"/>
    <lineage>
        <taxon>Bacteria</taxon>
        <taxon>Pseudomonadati</taxon>
        <taxon>Bacteroidota</taxon>
        <taxon>Flavobacteriia</taxon>
        <taxon>Flavobacteriales</taxon>
        <taxon>Flavobacteriaceae</taxon>
        <taxon>Winogradskyella</taxon>
    </lineage>
</organism>
<evidence type="ECO:0000259" key="1">
    <source>
        <dbReference type="Pfam" id="PF13590"/>
    </source>
</evidence>